<dbReference type="PANTHER" id="PTHR43433">
    <property type="entry name" value="HYDROLASE, ALPHA/BETA FOLD FAMILY PROTEIN"/>
    <property type="match status" value="1"/>
</dbReference>
<dbReference type="Pfam" id="PF00561">
    <property type="entry name" value="Abhydrolase_1"/>
    <property type="match status" value="1"/>
</dbReference>
<sequence length="396" mass="40715">MADSAPLAGLPGPLPAPPPASGRRRAGVLGAAVGVLAAGAAAGVAVERLTVGRSVRRRARLALDAASPYGTLRGTPGSVLAEDGTPLAYEIEDPYTAPSEDGGVPLAGEAPFTVVLSHGYCLNQDSWHHQRAALRGRARAVYWDQRGHGRSGWTPGAPPPGIDLLGSDLKAVIDAAAPTGPLVLLGHSMGGMTVMALAERYPDLVRERVVGLGLVGTSAGRLDEVAWGLPAPGAEALRRLAPGVLRALGSAPALAEAGRRAVTDVFGTLVRRYSFGTGAETDPALARFATRMIEATPMEVVAAFWPAFAAHDKTAALPLLRGRPAFVLAGTDDLITPATHSRTLATALPEADLTLVPGAGHLVLLERPQEVDTAVTRLLEAVGGTVNAGPWGRGGR</sequence>
<dbReference type="InterPro" id="IPR029058">
    <property type="entry name" value="AB_hydrolase_fold"/>
</dbReference>
<feature type="domain" description="AB hydrolase-1" evidence="2">
    <location>
        <begin position="113"/>
        <end position="368"/>
    </location>
</feature>
<reference evidence="4" key="1">
    <citation type="submission" date="2023-07" db="EMBL/GenBank/DDBJ databases">
        <title>30 novel species of actinomycetes from the DSMZ collection.</title>
        <authorList>
            <person name="Nouioui I."/>
        </authorList>
    </citation>
    <scope>NUCLEOTIDE SEQUENCE [LARGE SCALE GENOMIC DNA]</scope>
    <source>
        <strain evidence="4">DSM 41979</strain>
    </source>
</reference>
<proteinExistence type="predicted"/>
<dbReference type="InterPro" id="IPR000073">
    <property type="entry name" value="AB_hydrolase_1"/>
</dbReference>
<protein>
    <submittedName>
        <fullName evidence="3">Alpha/beta hydrolase</fullName>
    </submittedName>
</protein>
<gene>
    <name evidence="3" type="ORF">RM698_08895</name>
</gene>
<evidence type="ECO:0000259" key="2">
    <source>
        <dbReference type="Pfam" id="PF00561"/>
    </source>
</evidence>
<organism evidence="3 4">
    <name type="scientific">Streptomyces evansiae</name>
    <dbReference type="NCBI Taxonomy" id="3075535"/>
    <lineage>
        <taxon>Bacteria</taxon>
        <taxon>Bacillati</taxon>
        <taxon>Actinomycetota</taxon>
        <taxon>Actinomycetes</taxon>
        <taxon>Kitasatosporales</taxon>
        <taxon>Streptomycetaceae</taxon>
        <taxon>Streptomyces</taxon>
    </lineage>
</organism>
<dbReference type="InterPro" id="IPR050471">
    <property type="entry name" value="AB_hydrolase"/>
</dbReference>
<dbReference type="Proteomes" id="UP001183610">
    <property type="component" value="Unassembled WGS sequence"/>
</dbReference>
<dbReference type="PANTHER" id="PTHR43433:SF1">
    <property type="entry name" value="BLL5160 PROTEIN"/>
    <property type="match status" value="1"/>
</dbReference>
<feature type="region of interest" description="Disordered" evidence="1">
    <location>
        <begin position="1"/>
        <end position="21"/>
    </location>
</feature>
<keyword evidence="3" id="KW-0378">Hydrolase</keyword>
<keyword evidence="4" id="KW-1185">Reference proteome</keyword>
<comment type="caution">
    <text evidence="3">The sequence shown here is derived from an EMBL/GenBank/DDBJ whole genome shotgun (WGS) entry which is preliminary data.</text>
</comment>
<dbReference type="RefSeq" id="WP_311651014.1">
    <property type="nucleotide sequence ID" value="NZ_JAVRET010000015.1"/>
</dbReference>
<dbReference type="GO" id="GO:0016787">
    <property type="term" value="F:hydrolase activity"/>
    <property type="evidence" value="ECO:0007669"/>
    <property type="project" value="UniProtKB-KW"/>
</dbReference>
<dbReference type="Gene3D" id="3.40.50.1820">
    <property type="entry name" value="alpha/beta hydrolase"/>
    <property type="match status" value="1"/>
</dbReference>
<evidence type="ECO:0000256" key="1">
    <source>
        <dbReference type="SAM" id="MobiDB-lite"/>
    </source>
</evidence>
<evidence type="ECO:0000313" key="4">
    <source>
        <dbReference type="Proteomes" id="UP001183610"/>
    </source>
</evidence>
<dbReference type="EMBL" id="JAVRET010000015">
    <property type="protein sequence ID" value="MDT0409170.1"/>
    <property type="molecule type" value="Genomic_DNA"/>
</dbReference>
<feature type="compositionally biased region" description="Low complexity" evidence="1">
    <location>
        <begin position="1"/>
        <end position="11"/>
    </location>
</feature>
<name>A0ABU2R1N5_9ACTN</name>
<evidence type="ECO:0000313" key="3">
    <source>
        <dbReference type="EMBL" id="MDT0409170.1"/>
    </source>
</evidence>
<accession>A0ABU2R1N5</accession>
<dbReference type="SUPFAM" id="SSF53474">
    <property type="entry name" value="alpha/beta-Hydrolases"/>
    <property type="match status" value="1"/>
</dbReference>